<dbReference type="Gene3D" id="3.40.50.720">
    <property type="entry name" value="NAD(P)-binding Rossmann-like Domain"/>
    <property type="match status" value="1"/>
</dbReference>
<sequence>MGEGSKVCVTGGSGYIGSWLIKKLLAKGYTVHATLRDLKNESKVGLLKSLPHAEGKLVLFEADIYNPTQFDPAIQGCQYVFHVATPLTHEPGSSQLVHCTVKSREKEKLSLCESKVGVILFELATVLFFWFVGRRKNCSALFWTKETLSVELVKYCYGDRGIAGSSLVHLRKCSEEEVILREVFGGSVSSFVKIQRRCCFISCGFKRGVF</sequence>
<name>A0A0L9VBD1_PHAAN</name>
<dbReference type="PANTHER" id="PTHR10366">
    <property type="entry name" value="NAD DEPENDENT EPIMERASE/DEHYDRATASE"/>
    <property type="match status" value="1"/>
</dbReference>
<dbReference type="SUPFAM" id="SSF51735">
    <property type="entry name" value="NAD(P)-binding Rossmann-fold domains"/>
    <property type="match status" value="1"/>
</dbReference>
<keyword evidence="1" id="KW-0521">NADP</keyword>
<dbReference type="Pfam" id="PF16363">
    <property type="entry name" value="GDP_Man_Dehyd"/>
    <property type="match status" value="1"/>
</dbReference>
<evidence type="ECO:0000313" key="4">
    <source>
        <dbReference type="EMBL" id="KOM52323.1"/>
    </source>
</evidence>
<dbReference type="AlphaFoldDB" id="A0A0L9VBD1"/>
<organism evidence="4 5">
    <name type="scientific">Phaseolus angularis</name>
    <name type="common">Azuki bean</name>
    <name type="synonym">Vigna angularis</name>
    <dbReference type="NCBI Taxonomy" id="3914"/>
    <lineage>
        <taxon>Eukaryota</taxon>
        <taxon>Viridiplantae</taxon>
        <taxon>Streptophyta</taxon>
        <taxon>Embryophyta</taxon>
        <taxon>Tracheophyta</taxon>
        <taxon>Spermatophyta</taxon>
        <taxon>Magnoliopsida</taxon>
        <taxon>eudicotyledons</taxon>
        <taxon>Gunneridae</taxon>
        <taxon>Pentapetalae</taxon>
        <taxon>rosids</taxon>
        <taxon>fabids</taxon>
        <taxon>Fabales</taxon>
        <taxon>Fabaceae</taxon>
        <taxon>Papilionoideae</taxon>
        <taxon>50 kb inversion clade</taxon>
        <taxon>NPAAA clade</taxon>
        <taxon>indigoferoid/millettioid clade</taxon>
        <taxon>Phaseoleae</taxon>
        <taxon>Vigna</taxon>
    </lineage>
</organism>
<evidence type="ECO:0000259" key="3">
    <source>
        <dbReference type="Pfam" id="PF16363"/>
    </source>
</evidence>
<dbReference type="PANTHER" id="PTHR10366:SF696">
    <property type="entry name" value="OS07G0601900 PROTEIN"/>
    <property type="match status" value="1"/>
</dbReference>
<evidence type="ECO:0000313" key="5">
    <source>
        <dbReference type="Proteomes" id="UP000053144"/>
    </source>
</evidence>
<dbReference type="Gramene" id="KOM52323">
    <property type="protein sequence ID" value="KOM52323"/>
    <property type="gene ID" value="LR48_Vigan09g098200"/>
</dbReference>
<evidence type="ECO:0000256" key="2">
    <source>
        <dbReference type="ARBA" id="ARBA00023002"/>
    </source>
</evidence>
<reference evidence="5" key="1">
    <citation type="journal article" date="2015" name="Proc. Natl. Acad. Sci. U.S.A.">
        <title>Genome sequencing of adzuki bean (Vigna angularis) provides insight into high starch and low fat accumulation and domestication.</title>
        <authorList>
            <person name="Yang K."/>
            <person name="Tian Z."/>
            <person name="Chen C."/>
            <person name="Luo L."/>
            <person name="Zhao B."/>
            <person name="Wang Z."/>
            <person name="Yu L."/>
            <person name="Li Y."/>
            <person name="Sun Y."/>
            <person name="Li W."/>
            <person name="Chen Y."/>
            <person name="Li Y."/>
            <person name="Zhang Y."/>
            <person name="Ai D."/>
            <person name="Zhao J."/>
            <person name="Shang C."/>
            <person name="Ma Y."/>
            <person name="Wu B."/>
            <person name="Wang M."/>
            <person name="Gao L."/>
            <person name="Sun D."/>
            <person name="Zhang P."/>
            <person name="Guo F."/>
            <person name="Wang W."/>
            <person name="Li Y."/>
            <person name="Wang J."/>
            <person name="Varshney R.K."/>
            <person name="Wang J."/>
            <person name="Ling H.Q."/>
            <person name="Wan P."/>
        </authorList>
    </citation>
    <scope>NUCLEOTIDE SEQUENCE</scope>
    <source>
        <strain evidence="5">cv. Jingnong 6</strain>
    </source>
</reference>
<keyword evidence="2" id="KW-0560">Oxidoreductase</keyword>
<dbReference type="EMBL" id="CM003379">
    <property type="protein sequence ID" value="KOM52323.1"/>
    <property type="molecule type" value="Genomic_DNA"/>
</dbReference>
<dbReference type="InterPro" id="IPR016040">
    <property type="entry name" value="NAD(P)-bd_dom"/>
</dbReference>
<gene>
    <name evidence="4" type="ORF">LR48_Vigan09g098200</name>
</gene>
<dbReference type="STRING" id="3914.A0A0L9VBD1"/>
<dbReference type="GO" id="GO:0016616">
    <property type="term" value="F:oxidoreductase activity, acting on the CH-OH group of donors, NAD or NADP as acceptor"/>
    <property type="evidence" value="ECO:0007669"/>
    <property type="project" value="TreeGrafter"/>
</dbReference>
<dbReference type="InterPro" id="IPR036291">
    <property type="entry name" value="NAD(P)-bd_dom_sf"/>
</dbReference>
<proteinExistence type="predicted"/>
<dbReference type="Proteomes" id="UP000053144">
    <property type="component" value="Chromosome 9"/>
</dbReference>
<evidence type="ECO:0000256" key="1">
    <source>
        <dbReference type="ARBA" id="ARBA00022857"/>
    </source>
</evidence>
<dbReference type="InterPro" id="IPR050425">
    <property type="entry name" value="NAD(P)_dehydrat-like"/>
</dbReference>
<feature type="domain" description="NAD(P)-binding" evidence="3">
    <location>
        <begin position="9"/>
        <end position="84"/>
    </location>
</feature>
<accession>A0A0L9VBD1</accession>
<protein>
    <recommendedName>
        <fullName evidence="3">NAD(P)-binding domain-containing protein</fullName>
    </recommendedName>
</protein>